<dbReference type="EMBL" id="GGEC01027141">
    <property type="protein sequence ID" value="MBX07625.1"/>
    <property type="molecule type" value="Transcribed_RNA"/>
</dbReference>
<protein>
    <submittedName>
        <fullName evidence="1">Uncharacterized protein</fullName>
    </submittedName>
</protein>
<organism evidence="1">
    <name type="scientific">Rhizophora mucronata</name>
    <name type="common">Asiatic mangrove</name>
    <dbReference type="NCBI Taxonomy" id="61149"/>
    <lineage>
        <taxon>Eukaryota</taxon>
        <taxon>Viridiplantae</taxon>
        <taxon>Streptophyta</taxon>
        <taxon>Embryophyta</taxon>
        <taxon>Tracheophyta</taxon>
        <taxon>Spermatophyta</taxon>
        <taxon>Magnoliopsida</taxon>
        <taxon>eudicotyledons</taxon>
        <taxon>Gunneridae</taxon>
        <taxon>Pentapetalae</taxon>
        <taxon>rosids</taxon>
        <taxon>fabids</taxon>
        <taxon>Malpighiales</taxon>
        <taxon>Rhizophoraceae</taxon>
        <taxon>Rhizophora</taxon>
    </lineage>
</organism>
<accession>A0A2P2KPH2</accession>
<evidence type="ECO:0000313" key="1">
    <source>
        <dbReference type="EMBL" id="MBX07625.1"/>
    </source>
</evidence>
<name>A0A2P2KPH2_RHIMU</name>
<dbReference type="AlphaFoldDB" id="A0A2P2KPH2"/>
<sequence>MRRMDVQNLSSPLRSANKILETSINLIRCD</sequence>
<proteinExistence type="predicted"/>
<reference evidence="1" key="1">
    <citation type="submission" date="2018-02" db="EMBL/GenBank/DDBJ databases">
        <title>Rhizophora mucronata_Transcriptome.</title>
        <authorList>
            <person name="Meera S.P."/>
            <person name="Sreeshan A."/>
            <person name="Augustine A."/>
        </authorList>
    </citation>
    <scope>NUCLEOTIDE SEQUENCE</scope>
    <source>
        <tissue evidence="1">Leaf</tissue>
    </source>
</reference>